<protein>
    <submittedName>
        <fullName evidence="1">Uncharacterized protein</fullName>
    </submittedName>
</protein>
<evidence type="ECO:0000313" key="1">
    <source>
        <dbReference type="EMBL" id="GFY43235.1"/>
    </source>
</evidence>
<evidence type="ECO:0000313" key="2">
    <source>
        <dbReference type="Proteomes" id="UP000886998"/>
    </source>
</evidence>
<keyword evidence="2" id="KW-1185">Reference proteome</keyword>
<sequence>PGLQAGELLHPPWGGADFRGHRPAVSSNRPFQGALAPRIGRLTPASVHPAAPVLLQKGPPVLHPHFGLRSGRTVFTSLRSLKGRVTRASQALIILSRGNEGPNERTILGKFRREPATRWFDWFSPYTGSASFHVKTRLDSAEFPRPSSCRNSSPPIGSLPRALLLPPLGQGKAVAAPST</sequence>
<dbReference type="Proteomes" id="UP000886998">
    <property type="component" value="Unassembled WGS sequence"/>
</dbReference>
<reference evidence="1" key="1">
    <citation type="submission" date="2020-08" db="EMBL/GenBank/DDBJ databases">
        <title>Multicomponent nature underlies the extraordinary mechanical properties of spider dragline silk.</title>
        <authorList>
            <person name="Kono N."/>
            <person name="Nakamura H."/>
            <person name="Mori M."/>
            <person name="Yoshida Y."/>
            <person name="Ohtoshi R."/>
            <person name="Malay A.D."/>
            <person name="Moran D.A.P."/>
            <person name="Tomita M."/>
            <person name="Numata K."/>
            <person name="Arakawa K."/>
        </authorList>
    </citation>
    <scope>NUCLEOTIDE SEQUENCE</scope>
</reference>
<proteinExistence type="predicted"/>
<organism evidence="1 2">
    <name type="scientific">Trichonephila inaurata madagascariensis</name>
    <dbReference type="NCBI Taxonomy" id="2747483"/>
    <lineage>
        <taxon>Eukaryota</taxon>
        <taxon>Metazoa</taxon>
        <taxon>Ecdysozoa</taxon>
        <taxon>Arthropoda</taxon>
        <taxon>Chelicerata</taxon>
        <taxon>Arachnida</taxon>
        <taxon>Araneae</taxon>
        <taxon>Araneomorphae</taxon>
        <taxon>Entelegynae</taxon>
        <taxon>Araneoidea</taxon>
        <taxon>Nephilidae</taxon>
        <taxon>Trichonephila</taxon>
        <taxon>Trichonephila inaurata</taxon>
    </lineage>
</organism>
<dbReference type="AlphaFoldDB" id="A0A8X6WXV3"/>
<name>A0A8X6WXV3_9ARAC</name>
<feature type="non-terminal residue" evidence="1">
    <location>
        <position position="1"/>
    </location>
</feature>
<comment type="caution">
    <text evidence="1">The sequence shown here is derived from an EMBL/GenBank/DDBJ whole genome shotgun (WGS) entry which is preliminary data.</text>
</comment>
<accession>A0A8X6WXV3</accession>
<dbReference type="EMBL" id="BMAV01003549">
    <property type="protein sequence ID" value="GFY43235.1"/>
    <property type="molecule type" value="Genomic_DNA"/>
</dbReference>
<gene>
    <name evidence="1" type="ORF">TNIN_364201</name>
</gene>